<dbReference type="Proteomes" id="UP000283895">
    <property type="component" value="Unassembled WGS sequence"/>
</dbReference>
<protein>
    <recommendedName>
        <fullName evidence="7">LysM domain-containing protein</fullName>
    </recommendedName>
</protein>
<evidence type="ECO:0000256" key="6">
    <source>
        <dbReference type="SAM" id="SignalP"/>
    </source>
</evidence>
<accession>A0A423WES3</accession>
<dbReference type="GO" id="GO:0008061">
    <property type="term" value="F:chitin binding"/>
    <property type="evidence" value="ECO:0007669"/>
    <property type="project" value="UniProtKB-KW"/>
</dbReference>
<proteinExistence type="inferred from homology"/>
<dbReference type="PANTHER" id="PTHR34997:SF2">
    <property type="entry name" value="LYSM DOMAIN-CONTAINING PROTEIN-RELATED"/>
    <property type="match status" value="1"/>
</dbReference>
<evidence type="ECO:0000256" key="3">
    <source>
        <dbReference type="ARBA" id="ARBA00023026"/>
    </source>
</evidence>
<dbReference type="PROSITE" id="PS51782">
    <property type="entry name" value="LYSM"/>
    <property type="match status" value="2"/>
</dbReference>
<gene>
    <name evidence="8" type="ORF">VMCG_05587</name>
</gene>
<feature type="signal peptide" evidence="6">
    <location>
        <begin position="1"/>
        <end position="20"/>
    </location>
</feature>
<evidence type="ECO:0000313" key="9">
    <source>
        <dbReference type="Proteomes" id="UP000283895"/>
    </source>
</evidence>
<dbReference type="InterPro" id="IPR036779">
    <property type="entry name" value="LysM_dom_sf"/>
</dbReference>
<evidence type="ECO:0000256" key="2">
    <source>
        <dbReference type="ARBA" id="ARBA00022729"/>
    </source>
</evidence>
<keyword evidence="3" id="KW-0843">Virulence</keyword>
<name>A0A423WES3_9PEZI</name>
<keyword evidence="2 6" id="KW-0732">Signal</keyword>
<feature type="compositionally biased region" description="Polar residues" evidence="5">
    <location>
        <begin position="416"/>
        <end position="427"/>
    </location>
</feature>
<keyword evidence="9" id="KW-1185">Reference proteome</keyword>
<dbReference type="Gene3D" id="3.10.350.10">
    <property type="entry name" value="LysM domain"/>
    <property type="match status" value="4"/>
</dbReference>
<feature type="domain" description="LysM" evidence="7">
    <location>
        <begin position="607"/>
        <end position="657"/>
    </location>
</feature>
<dbReference type="InterPro" id="IPR052210">
    <property type="entry name" value="LysM1-like"/>
</dbReference>
<evidence type="ECO:0000256" key="4">
    <source>
        <dbReference type="ARBA" id="ARBA00044955"/>
    </source>
</evidence>
<dbReference type="STRING" id="356882.A0A423WES3"/>
<evidence type="ECO:0000256" key="1">
    <source>
        <dbReference type="ARBA" id="ARBA00022669"/>
    </source>
</evidence>
<reference evidence="8 9" key="1">
    <citation type="submission" date="2015-09" db="EMBL/GenBank/DDBJ databases">
        <title>Host preference determinants of Valsa canker pathogens revealed by comparative genomics.</title>
        <authorList>
            <person name="Yin Z."/>
            <person name="Huang L."/>
        </authorList>
    </citation>
    <scope>NUCLEOTIDE SEQUENCE [LARGE SCALE GENOMIC DNA]</scope>
    <source>
        <strain evidence="8 9">03-1</strain>
    </source>
</reference>
<dbReference type="InterPro" id="IPR018392">
    <property type="entry name" value="LysM"/>
</dbReference>
<feature type="region of interest" description="Disordered" evidence="5">
    <location>
        <begin position="386"/>
        <end position="427"/>
    </location>
</feature>
<feature type="domain" description="LysM" evidence="7">
    <location>
        <begin position="320"/>
        <end position="368"/>
    </location>
</feature>
<keyword evidence="1" id="KW-0147">Chitin-binding</keyword>
<evidence type="ECO:0000259" key="7">
    <source>
        <dbReference type="PROSITE" id="PS51782"/>
    </source>
</evidence>
<sequence length="661" mass="69472">MEYSLYVLLALLMQWRLSAAFNLYPAIDPAKLGQILNISTECVEAMNQTLPDCDQTLFQMADQFENYWWEEDNVTALCNGNCSSQATDWYLNTTGACDDQYINAYGKLVPVTSVAERYVDNIYTVCIPSWSDNYTWCLTESQEWVGSDIIRPVDCTTTPSDPTCGGNSSAIPVDNTRMANVYSDDILCNDCFVQQLYARVTSSYLEDSDFSDYLVEQFLDVQDICSTMFPEIIVRAPSTYEVAPKVTVVATTTTTTTTSAPSSTSTCAGQVLTQAQAASSSCDSLSQKFGVSTGDLMALTGSGTCVVGSDSVCLPAACTLKSITSAGQTCDALAASLSGNTTTVQFLSWNRNIKGLCDSLTPNQYICITAPGTGSTGATYTLAPPPLGTDADAGNQQRGGSGGVVTPTTTVTTSGNSASEGSGPTPTQDGIAAGCNNYALASADGKGCYDFATAHGIAPSALYAWNPVLGLDGVDCTTALWASEYYCVGVWPTAATPVSAPGPTQTGITAMCNKYAQAIVGDGCEFFAQRNSISAAQLYAWNGVLGTNGVNCGSSLWAEEWYCVGIAASTAVVTTKTTTTTKPTTTTTTAVTAPGPTQTGISSKCNKFAAAVSGDSCDAFATRNKITNAQLYAWNTVLGTNGANCGTLLWANEYYCIGVST</sequence>
<evidence type="ECO:0000313" key="8">
    <source>
        <dbReference type="EMBL" id="ROW01931.1"/>
    </source>
</evidence>
<comment type="similarity">
    <text evidence="4">Belongs to the secreted LysM effector family.</text>
</comment>
<dbReference type="AlphaFoldDB" id="A0A423WES3"/>
<feature type="chain" id="PRO_5019132769" description="LysM domain-containing protein" evidence="6">
    <location>
        <begin position="21"/>
        <end position="661"/>
    </location>
</feature>
<dbReference type="Pfam" id="PF01476">
    <property type="entry name" value="LysM"/>
    <property type="match status" value="1"/>
</dbReference>
<dbReference type="OrthoDB" id="1193027at2759"/>
<evidence type="ECO:0000256" key="5">
    <source>
        <dbReference type="SAM" id="MobiDB-lite"/>
    </source>
</evidence>
<dbReference type="PANTHER" id="PTHR34997">
    <property type="entry name" value="AM15"/>
    <property type="match status" value="1"/>
</dbReference>
<dbReference type="EMBL" id="LKEA01000018">
    <property type="protein sequence ID" value="ROW01931.1"/>
    <property type="molecule type" value="Genomic_DNA"/>
</dbReference>
<organism evidence="8 9">
    <name type="scientific">Cytospora schulzeri</name>
    <dbReference type="NCBI Taxonomy" id="448051"/>
    <lineage>
        <taxon>Eukaryota</taxon>
        <taxon>Fungi</taxon>
        <taxon>Dikarya</taxon>
        <taxon>Ascomycota</taxon>
        <taxon>Pezizomycotina</taxon>
        <taxon>Sordariomycetes</taxon>
        <taxon>Sordariomycetidae</taxon>
        <taxon>Diaporthales</taxon>
        <taxon>Cytosporaceae</taxon>
        <taxon>Cytospora</taxon>
    </lineage>
</organism>
<feature type="compositionally biased region" description="Low complexity" evidence="5">
    <location>
        <begin position="404"/>
        <end position="415"/>
    </location>
</feature>
<comment type="caution">
    <text evidence="8">The sequence shown here is derived from an EMBL/GenBank/DDBJ whole genome shotgun (WGS) entry which is preliminary data.</text>
</comment>